<dbReference type="Proteomes" id="UP000867740">
    <property type="component" value="Unassembled WGS sequence"/>
</dbReference>
<gene>
    <name evidence="2" type="ORF">I8531_003032</name>
</gene>
<feature type="region of interest" description="Disordered" evidence="1">
    <location>
        <begin position="1"/>
        <end position="22"/>
    </location>
</feature>
<reference evidence="2" key="2">
    <citation type="submission" date="2020-10" db="EMBL/GenBank/DDBJ databases">
        <authorList>
            <consortium name="NCBI Pathogen Detection Project"/>
        </authorList>
    </citation>
    <scope>NUCLEOTIDE SEQUENCE</scope>
    <source>
        <strain evidence="2">CAVp300</strain>
    </source>
</reference>
<comment type="caution">
    <text evidence="2">The sequence shown here is derived from an EMBL/GenBank/DDBJ whole genome shotgun (WGS) entry which is preliminary data.</text>
</comment>
<reference evidence="2" key="1">
    <citation type="journal article" date="2018" name="Genome Biol.">
        <title>SKESA: strategic k-mer extension for scrupulous assemblies.</title>
        <authorList>
            <person name="Souvorov A."/>
            <person name="Agarwala R."/>
            <person name="Lipman D.J."/>
        </authorList>
    </citation>
    <scope>NUCLEOTIDE SEQUENCE</scope>
    <source>
        <strain evidence="2">CAVp300</strain>
    </source>
</reference>
<name>A0A9P3TA97_KLUIN</name>
<proteinExistence type="predicted"/>
<accession>A0A9P3TA97</accession>
<dbReference type="EMBL" id="DACSUM010000024">
    <property type="protein sequence ID" value="HAT3582707.1"/>
    <property type="molecule type" value="Genomic_DNA"/>
</dbReference>
<organism evidence="2 3">
    <name type="scientific">Kluyvera intermedia</name>
    <name type="common">Enterobacter intermedius</name>
    <dbReference type="NCBI Taxonomy" id="61648"/>
    <lineage>
        <taxon>Bacteria</taxon>
        <taxon>Pseudomonadati</taxon>
        <taxon>Pseudomonadota</taxon>
        <taxon>Gammaproteobacteria</taxon>
        <taxon>Enterobacterales</taxon>
        <taxon>Enterobacteriaceae</taxon>
        <taxon>Kluyvera</taxon>
    </lineage>
</organism>
<evidence type="ECO:0000313" key="2">
    <source>
        <dbReference type="EMBL" id="HAT3582707.1"/>
    </source>
</evidence>
<evidence type="ECO:0000256" key="1">
    <source>
        <dbReference type="SAM" id="MobiDB-lite"/>
    </source>
</evidence>
<dbReference type="AlphaFoldDB" id="A0A9P3TA97"/>
<sequence>MPEHSPVALRLPGLQPSSGRHCRDNPSHDIFFRHIASQGWCTIDNSYGTDLLDSELPSG</sequence>
<dbReference type="RefSeq" id="WP_139153739.1">
    <property type="nucleotide sequence ID" value="NZ_CABMNU010000005.1"/>
</dbReference>
<protein>
    <submittedName>
        <fullName evidence="2">Uncharacterized protein</fullName>
    </submittedName>
</protein>
<evidence type="ECO:0000313" key="3">
    <source>
        <dbReference type="Proteomes" id="UP000867740"/>
    </source>
</evidence>